<dbReference type="PANTHER" id="PTHR33112">
    <property type="entry name" value="DOMAIN PROTEIN, PUTATIVE-RELATED"/>
    <property type="match status" value="1"/>
</dbReference>
<dbReference type="OrthoDB" id="3486565at2759"/>
<sequence>MIEHELSRRTGSTYEAPWSIQQGIEIDPDPLSSSSVGLIQGWLDRCEREHKNCTRHGLTKSSNQDDDREVPLPTRVINVTSPDGISIRLCEGSGKFGKYLALSHRWASGPMPAWVTKKSSVKSRHDWFPQLELPSSVVDAIRVTRELGLQYLWVDSLCIIQDSSNDWDAESSRMADVYANAHFTIFADCGRDDDHGFLHLRPPAPSTSVVVPVKPGLKLELNLRKSVDNDFKSVQKTLFPTNVLSSYLADRGWIFQERVLSRRILHFGKDQMFWECTEGTFAEDGHIVIRRGIRECGRPQDLFSKLTYSSVLDASGPVSPETFANQWENLVSVYSTMKLTRQEDKLYAISGLAAAFQFHVQNDEYVAGIWKNRLVRQLAWSI</sequence>
<dbReference type="EMBL" id="ML994648">
    <property type="protein sequence ID" value="KAF2182377.1"/>
    <property type="molecule type" value="Genomic_DNA"/>
</dbReference>
<reference evidence="2" key="1">
    <citation type="journal article" date="2020" name="Stud. Mycol.">
        <title>101 Dothideomycetes genomes: a test case for predicting lifestyles and emergence of pathogens.</title>
        <authorList>
            <person name="Haridas S."/>
            <person name="Albert R."/>
            <person name="Binder M."/>
            <person name="Bloem J."/>
            <person name="Labutti K."/>
            <person name="Salamov A."/>
            <person name="Andreopoulos B."/>
            <person name="Baker S."/>
            <person name="Barry K."/>
            <person name="Bills G."/>
            <person name="Bluhm B."/>
            <person name="Cannon C."/>
            <person name="Castanera R."/>
            <person name="Culley D."/>
            <person name="Daum C."/>
            <person name="Ezra D."/>
            <person name="Gonzalez J."/>
            <person name="Henrissat B."/>
            <person name="Kuo A."/>
            <person name="Liang C."/>
            <person name="Lipzen A."/>
            <person name="Lutzoni F."/>
            <person name="Magnuson J."/>
            <person name="Mondo S."/>
            <person name="Nolan M."/>
            <person name="Ohm R."/>
            <person name="Pangilinan J."/>
            <person name="Park H.-J."/>
            <person name="Ramirez L."/>
            <person name="Alfaro M."/>
            <person name="Sun H."/>
            <person name="Tritt A."/>
            <person name="Yoshinaga Y."/>
            <person name="Zwiers L.-H."/>
            <person name="Turgeon B."/>
            <person name="Goodwin S."/>
            <person name="Spatafora J."/>
            <person name="Crous P."/>
            <person name="Grigoriev I."/>
        </authorList>
    </citation>
    <scope>NUCLEOTIDE SEQUENCE</scope>
    <source>
        <strain evidence="2">CBS 207.26</strain>
    </source>
</reference>
<organism evidence="2 3">
    <name type="scientific">Zopfia rhizophila CBS 207.26</name>
    <dbReference type="NCBI Taxonomy" id="1314779"/>
    <lineage>
        <taxon>Eukaryota</taxon>
        <taxon>Fungi</taxon>
        <taxon>Dikarya</taxon>
        <taxon>Ascomycota</taxon>
        <taxon>Pezizomycotina</taxon>
        <taxon>Dothideomycetes</taxon>
        <taxon>Dothideomycetes incertae sedis</taxon>
        <taxon>Zopfiaceae</taxon>
        <taxon>Zopfia</taxon>
    </lineage>
</organism>
<keyword evidence="3" id="KW-1185">Reference proteome</keyword>
<dbReference type="AlphaFoldDB" id="A0A6A6DRX3"/>
<name>A0A6A6DRX3_9PEZI</name>
<dbReference type="Pfam" id="PF06985">
    <property type="entry name" value="HET"/>
    <property type="match status" value="1"/>
</dbReference>
<dbReference type="Proteomes" id="UP000800200">
    <property type="component" value="Unassembled WGS sequence"/>
</dbReference>
<evidence type="ECO:0000313" key="2">
    <source>
        <dbReference type="EMBL" id="KAF2182377.1"/>
    </source>
</evidence>
<dbReference type="InterPro" id="IPR010730">
    <property type="entry name" value="HET"/>
</dbReference>
<evidence type="ECO:0000313" key="3">
    <source>
        <dbReference type="Proteomes" id="UP000800200"/>
    </source>
</evidence>
<feature type="domain" description="Heterokaryon incompatibility" evidence="1">
    <location>
        <begin position="99"/>
        <end position="257"/>
    </location>
</feature>
<evidence type="ECO:0000259" key="1">
    <source>
        <dbReference type="Pfam" id="PF06985"/>
    </source>
</evidence>
<proteinExistence type="predicted"/>
<feature type="non-terminal residue" evidence="2">
    <location>
        <position position="382"/>
    </location>
</feature>
<protein>
    <submittedName>
        <fullName evidence="2">HET-domain-containing protein</fullName>
    </submittedName>
</protein>
<gene>
    <name evidence="2" type="ORF">K469DRAFT_636706</name>
</gene>
<accession>A0A6A6DRX3</accession>
<dbReference type="PANTHER" id="PTHR33112:SF8">
    <property type="entry name" value="HETEROKARYON INCOMPATIBILITY DOMAIN-CONTAINING PROTEIN"/>
    <property type="match status" value="1"/>
</dbReference>